<evidence type="ECO:0000256" key="16">
    <source>
        <dbReference type="PIRSR" id="PIRSR000386-1"/>
    </source>
</evidence>
<evidence type="ECO:0000256" key="3">
    <source>
        <dbReference type="ARBA" id="ARBA00007630"/>
    </source>
</evidence>
<dbReference type="OrthoDB" id="9807416at2"/>
<evidence type="ECO:0000256" key="9">
    <source>
        <dbReference type="ARBA" id="ARBA00022679"/>
    </source>
</evidence>
<dbReference type="InterPro" id="IPR029026">
    <property type="entry name" value="tRNA_m1G_MTases_N"/>
</dbReference>
<dbReference type="FunFam" id="1.10.1270.20:FF:000001">
    <property type="entry name" value="tRNA (guanine-N(1)-)-methyltransferase"/>
    <property type="match status" value="1"/>
</dbReference>
<dbReference type="PIRSF" id="PIRSF000386">
    <property type="entry name" value="tRNA_mtase"/>
    <property type="match status" value="1"/>
</dbReference>
<dbReference type="GO" id="GO:0052906">
    <property type="term" value="F:tRNA (guanine(37)-N1)-methyltransferase activity"/>
    <property type="evidence" value="ECO:0007669"/>
    <property type="project" value="UniProtKB-UniRule"/>
</dbReference>
<evidence type="ECO:0000256" key="12">
    <source>
        <dbReference type="ARBA" id="ARBA00029736"/>
    </source>
</evidence>
<evidence type="ECO:0000256" key="6">
    <source>
        <dbReference type="ARBA" id="ARBA00014679"/>
    </source>
</evidence>
<dbReference type="InterPro" id="IPR016009">
    <property type="entry name" value="tRNA_MeTrfase_TRMD/TRM10"/>
</dbReference>
<dbReference type="SUPFAM" id="SSF75217">
    <property type="entry name" value="alpha/beta knot"/>
    <property type="match status" value="1"/>
</dbReference>
<evidence type="ECO:0000256" key="11">
    <source>
        <dbReference type="ARBA" id="ARBA00022694"/>
    </source>
</evidence>
<name>K8EIP2_9FIRM</name>
<dbReference type="Pfam" id="PF01746">
    <property type="entry name" value="tRNA_m1G_MT"/>
    <property type="match status" value="1"/>
</dbReference>
<evidence type="ECO:0000256" key="7">
    <source>
        <dbReference type="ARBA" id="ARBA00022490"/>
    </source>
</evidence>
<dbReference type="Gene3D" id="3.40.1280.10">
    <property type="match status" value="1"/>
</dbReference>
<keyword evidence="11 15" id="KW-0819">tRNA processing</keyword>
<reference evidence="19 20" key="1">
    <citation type="journal article" date="2013" name="Genome Announc.">
        <title>Genome Sequence of the Sulfate-Reducing Bacterium Desulfotomaculum hydrothermale Lam5(T).</title>
        <authorList>
            <person name="Amin O."/>
            <person name="Fardeau M.L."/>
            <person name="Valette O."/>
            <person name="Hirschler-Rea A."/>
            <person name="Barbe V."/>
            <person name="Medigue C."/>
            <person name="Vacherie B."/>
            <person name="Ollivier B."/>
            <person name="Bertin P.N."/>
            <person name="Dolla A."/>
        </authorList>
    </citation>
    <scope>NUCLEOTIDE SEQUENCE [LARGE SCALE GENOMIC DNA]</scope>
    <source>
        <strain evidence="20">Lam5 / DSM 18033</strain>
    </source>
</reference>
<evidence type="ECO:0000256" key="1">
    <source>
        <dbReference type="ARBA" id="ARBA00002634"/>
    </source>
</evidence>
<evidence type="ECO:0000313" key="19">
    <source>
        <dbReference type="EMBL" id="CCO08476.1"/>
    </source>
</evidence>
<dbReference type="EC" id="2.1.1.228" evidence="5 15"/>
<gene>
    <name evidence="15 19" type="primary">trmD</name>
    <name evidence="19" type="ORF">DESHY_40026</name>
</gene>
<keyword evidence="9 15" id="KW-0808">Transferase</keyword>
<evidence type="ECO:0000256" key="17">
    <source>
        <dbReference type="RuleBase" id="RU003464"/>
    </source>
</evidence>
<dbReference type="GO" id="GO:0005829">
    <property type="term" value="C:cytosol"/>
    <property type="evidence" value="ECO:0007669"/>
    <property type="project" value="TreeGrafter"/>
</dbReference>
<protein>
    <recommendedName>
        <fullName evidence="6 15">tRNA (guanine-N(1)-)-methyltransferase</fullName>
        <ecNumber evidence="5 15">2.1.1.228</ecNumber>
    </recommendedName>
    <alternativeName>
        <fullName evidence="12 15">M1G-methyltransferase</fullName>
    </alternativeName>
    <alternativeName>
        <fullName evidence="13 15">tRNA [GM37] methyltransferase</fullName>
    </alternativeName>
</protein>
<dbReference type="InterPro" id="IPR029028">
    <property type="entry name" value="Alpha/beta_knot_MTases"/>
</dbReference>
<dbReference type="NCBIfam" id="TIGR00088">
    <property type="entry name" value="trmD"/>
    <property type="match status" value="1"/>
</dbReference>
<keyword evidence="10 15" id="KW-0949">S-adenosyl-L-methionine</keyword>
<dbReference type="InterPro" id="IPR023148">
    <property type="entry name" value="tRNA_m1G_MeTrfase_C_sf"/>
</dbReference>
<organism evidence="19 20">
    <name type="scientific">Desulforamulus hydrothermalis Lam5 = DSM 18033</name>
    <dbReference type="NCBI Taxonomy" id="1121428"/>
    <lineage>
        <taxon>Bacteria</taxon>
        <taxon>Bacillati</taxon>
        <taxon>Bacillota</taxon>
        <taxon>Clostridia</taxon>
        <taxon>Eubacteriales</taxon>
        <taxon>Peptococcaceae</taxon>
        <taxon>Desulforamulus</taxon>
    </lineage>
</organism>
<keyword evidence="7 15" id="KW-0963">Cytoplasm</keyword>
<dbReference type="FunFam" id="3.40.1280.10:FF:000001">
    <property type="entry name" value="tRNA (guanine-N(1)-)-methyltransferase"/>
    <property type="match status" value="1"/>
</dbReference>
<comment type="function">
    <text evidence="1 15 17">Specifically methylates guanosine-37 in various tRNAs.</text>
</comment>
<dbReference type="RefSeq" id="WP_008411924.1">
    <property type="nucleotide sequence ID" value="NZ_CAOS01000011.1"/>
</dbReference>
<dbReference type="PANTHER" id="PTHR46417">
    <property type="entry name" value="TRNA (GUANINE-N(1)-)-METHYLTRANSFERASE"/>
    <property type="match status" value="1"/>
</dbReference>
<comment type="subcellular location">
    <subcellularLocation>
        <location evidence="2 15 17">Cytoplasm</location>
    </subcellularLocation>
</comment>
<dbReference type="EMBL" id="CAOS01000011">
    <property type="protein sequence ID" value="CCO08476.1"/>
    <property type="molecule type" value="Genomic_DNA"/>
</dbReference>
<dbReference type="GO" id="GO:0002939">
    <property type="term" value="P:tRNA N1-guanine methylation"/>
    <property type="evidence" value="ECO:0007669"/>
    <property type="project" value="TreeGrafter"/>
</dbReference>
<evidence type="ECO:0000313" key="20">
    <source>
        <dbReference type="Proteomes" id="UP000009315"/>
    </source>
</evidence>
<feature type="binding site" evidence="15 16">
    <location>
        <begin position="134"/>
        <end position="139"/>
    </location>
    <ligand>
        <name>S-adenosyl-L-methionine</name>
        <dbReference type="ChEBI" id="CHEBI:59789"/>
    </ligand>
</feature>
<dbReference type="STRING" id="1121428.DESHY_40026"/>
<dbReference type="Gene3D" id="1.10.1270.20">
    <property type="entry name" value="tRNA(m1g37)methyltransferase, domain 2"/>
    <property type="match status" value="1"/>
</dbReference>
<dbReference type="HAMAP" id="MF_00605">
    <property type="entry name" value="TrmD"/>
    <property type="match status" value="1"/>
</dbReference>
<feature type="domain" description="tRNA methyltransferase TRMD/TRM10-type" evidence="18">
    <location>
        <begin position="1"/>
        <end position="226"/>
    </location>
</feature>
<evidence type="ECO:0000256" key="10">
    <source>
        <dbReference type="ARBA" id="ARBA00022691"/>
    </source>
</evidence>
<sequence length="251" mass="28624">MKIDILTLFPEMFASPFSHSILKRAQEKKLLQINAINIRDFSRNKHHTVDDTPYGGGAGMVMGPESLFECFDYLEKKYGGKPGRVIMMCPQGEPFNQQYARELAREEHLVIVCGHYEGIDERVREALVTDEISIGDYVLTGGELPAMVVVDAVARMIPGVLGEAASAEDDSFYHGLLEYPHYTKPRSYRGYEVPEVLLSGHHENIRRWRRRQSLLRTLERRPELLTRATLTNEDKKILADLLHLLQSLNLS</sequence>
<comment type="catalytic activity">
    <reaction evidence="14 15 17">
        <text>guanosine(37) in tRNA + S-adenosyl-L-methionine = N(1)-methylguanosine(37) in tRNA + S-adenosyl-L-homocysteine + H(+)</text>
        <dbReference type="Rhea" id="RHEA:36899"/>
        <dbReference type="Rhea" id="RHEA-COMP:10145"/>
        <dbReference type="Rhea" id="RHEA-COMP:10147"/>
        <dbReference type="ChEBI" id="CHEBI:15378"/>
        <dbReference type="ChEBI" id="CHEBI:57856"/>
        <dbReference type="ChEBI" id="CHEBI:59789"/>
        <dbReference type="ChEBI" id="CHEBI:73542"/>
        <dbReference type="ChEBI" id="CHEBI:74269"/>
        <dbReference type="EC" id="2.1.1.228"/>
    </reaction>
</comment>
<evidence type="ECO:0000259" key="18">
    <source>
        <dbReference type="Pfam" id="PF01746"/>
    </source>
</evidence>
<comment type="subunit">
    <text evidence="4 15 17">Homodimer.</text>
</comment>
<proteinExistence type="inferred from homology"/>
<dbReference type="PANTHER" id="PTHR46417:SF1">
    <property type="entry name" value="TRNA (GUANINE-N(1)-)-METHYLTRANSFERASE"/>
    <property type="match status" value="1"/>
</dbReference>
<keyword evidence="20" id="KW-1185">Reference proteome</keyword>
<accession>K8EIP2</accession>
<dbReference type="eggNOG" id="COG0336">
    <property type="taxonomic scope" value="Bacteria"/>
</dbReference>
<evidence type="ECO:0000256" key="5">
    <source>
        <dbReference type="ARBA" id="ARBA00012807"/>
    </source>
</evidence>
<dbReference type="Proteomes" id="UP000009315">
    <property type="component" value="Unassembled WGS sequence"/>
</dbReference>
<evidence type="ECO:0000256" key="2">
    <source>
        <dbReference type="ARBA" id="ARBA00004496"/>
    </source>
</evidence>
<keyword evidence="8 15" id="KW-0489">Methyltransferase</keyword>
<comment type="caution">
    <text evidence="19">The sequence shown here is derived from an EMBL/GenBank/DDBJ whole genome shotgun (WGS) entry which is preliminary data.</text>
</comment>
<comment type="similarity">
    <text evidence="3 15 17">Belongs to the RNA methyltransferase TrmD family.</text>
</comment>
<dbReference type="CDD" id="cd18080">
    <property type="entry name" value="TrmD-like"/>
    <property type="match status" value="1"/>
</dbReference>
<evidence type="ECO:0000256" key="4">
    <source>
        <dbReference type="ARBA" id="ARBA00011738"/>
    </source>
</evidence>
<evidence type="ECO:0000256" key="8">
    <source>
        <dbReference type="ARBA" id="ARBA00022603"/>
    </source>
</evidence>
<dbReference type="InterPro" id="IPR002649">
    <property type="entry name" value="tRNA_m1G_MeTrfase_TrmD"/>
</dbReference>
<evidence type="ECO:0000256" key="15">
    <source>
        <dbReference type="HAMAP-Rule" id="MF_00605"/>
    </source>
</evidence>
<dbReference type="AlphaFoldDB" id="K8EIP2"/>
<evidence type="ECO:0000256" key="14">
    <source>
        <dbReference type="ARBA" id="ARBA00047783"/>
    </source>
</evidence>
<dbReference type="NCBIfam" id="NF000648">
    <property type="entry name" value="PRK00026.1"/>
    <property type="match status" value="1"/>
</dbReference>
<evidence type="ECO:0000256" key="13">
    <source>
        <dbReference type="ARBA" id="ARBA00033392"/>
    </source>
</evidence>
<feature type="binding site" evidence="15 16">
    <location>
        <position position="114"/>
    </location>
    <ligand>
        <name>S-adenosyl-L-methionine</name>
        <dbReference type="ChEBI" id="CHEBI:59789"/>
    </ligand>
</feature>